<proteinExistence type="predicted"/>
<dbReference type="Pfam" id="PF04055">
    <property type="entry name" value="Radical_SAM"/>
    <property type="match status" value="1"/>
</dbReference>
<dbReference type="EMBL" id="JBHTHX010000664">
    <property type="protein sequence ID" value="MFD0886624.1"/>
    <property type="molecule type" value="Genomic_DNA"/>
</dbReference>
<accession>A0ABW3DS34</accession>
<dbReference type="SMART" id="SM00729">
    <property type="entry name" value="Elp3"/>
    <property type="match status" value="1"/>
</dbReference>
<dbReference type="InterPro" id="IPR006158">
    <property type="entry name" value="Cobalamin-bd"/>
</dbReference>
<name>A0ABW3DS34_9ACTN</name>
<feature type="non-terminal residue" evidence="8">
    <location>
        <position position="487"/>
    </location>
</feature>
<evidence type="ECO:0000256" key="3">
    <source>
        <dbReference type="ARBA" id="ARBA00022723"/>
    </source>
</evidence>
<dbReference type="Gene3D" id="3.80.30.20">
    <property type="entry name" value="tm_1862 like domain"/>
    <property type="match status" value="1"/>
</dbReference>
<dbReference type="InterPro" id="IPR007197">
    <property type="entry name" value="rSAM"/>
</dbReference>
<dbReference type="SFLD" id="SFLDG01082">
    <property type="entry name" value="B12-binding_domain_containing"/>
    <property type="match status" value="1"/>
</dbReference>
<comment type="caution">
    <text evidence="8">The sequence shown here is derived from an EMBL/GenBank/DDBJ whole genome shotgun (WGS) entry which is preliminary data.</text>
</comment>
<dbReference type="Pfam" id="PF02310">
    <property type="entry name" value="B12-binding"/>
    <property type="match status" value="1"/>
</dbReference>
<keyword evidence="9" id="KW-1185">Reference proteome</keyword>
<dbReference type="NCBIfam" id="NF033712">
    <property type="entry name" value="B12_rSAM_KedN5"/>
    <property type="match status" value="1"/>
</dbReference>
<keyword evidence="2" id="KW-0949">S-adenosyl-L-methionine</keyword>
<dbReference type="SFLD" id="SFLDF00436">
    <property type="entry name" value="pactamycin_C-methyltransferase"/>
    <property type="match status" value="1"/>
</dbReference>
<evidence type="ECO:0000256" key="2">
    <source>
        <dbReference type="ARBA" id="ARBA00022691"/>
    </source>
</evidence>
<dbReference type="CDD" id="cd01335">
    <property type="entry name" value="Radical_SAM"/>
    <property type="match status" value="1"/>
</dbReference>
<protein>
    <submittedName>
        <fullName evidence="8">KedN5 family methylcobalamin-dependent radical SAM C-methyltransferase</fullName>
    </submittedName>
</protein>
<organism evidence="8 9">
    <name type="scientific">Streptosporangium algeriense</name>
    <dbReference type="NCBI Taxonomy" id="1682748"/>
    <lineage>
        <taxon>Bacteria</taxon>
        <taxon>Bacillati</taxon>
        <taxon>Actinomycetota</taxon>
        <taxon>Actinomycetes</taxon>
        <taxon>Streptosporangiales</taxon>
        <taxon>Streptosporangiaceae</taxon>
        <taxon>Streptosporangium</taxon>
    </lineage>
</organism>
<dbReference type="InterPro" id="IPR023404">
    <property type="entry name" value="rSAM_horseshoe"/>
</dbReference>
<keyword evidence="3" id="KW-0479">Metal-binding</keyword>
<gene>
    <name evidence="8" type="ORF">ACFQ08_18920</name>
</gene>
<reference evidence="9" key="1">
    <citation type="journal article" date="2019" name="Int. J. Syst. Evol. Microbiol.">
        <title>The Global Catalogue of Microorganisms (GCM) 10K type strain sequencing project: providing services to taxonomists for standard genome sequencing and annotation.</title>
        <authorList>
            <consortium name="The Broad Institute Genomics Platform"/>
            <consortium name="The Broad Institute Genome Sequencing Center for Infectious Disease"/>
            <person name="Wu L."/>
            <person name="Ma J."/>
        </authorList>
    </citation>
    <scope>NUCLEOTIDE SEQUENCE [LARGE SCALE GENOMIC DNA]</scope>
    <source>
        <strain evidence="9">CCUG 62974</strain>
    </source>
</reference>
<dbReference type="InterPro" id="IPR006638">
    <property type="entry name" value="Elp3/MiaA/NifB-like_rSAM"/>
</dbReference>
<dbReference type="PANTHER" id="PTHR43409">
    <property type="entry name" value="ANAEROBIC MAGNESIUM-PROTOPORPHYRIN IX MONOMETHYL ESTER CYCLASE-RELATED"/>
    <property type="match status" value="1"/>
</dbReference>
<dbReference type="SUPFAM" id="SSF102114">
    <property type="entry name" value="Radical SAM enzymes"/>
    <property type="match status" value="1"/>
</dbReference>
<dbReference type="Gene3D" id="3.40.50.280">
    <property type="entry name" value="Cobalamin-binding domain"/>
    <property type="match status" value="1"/>
</dbReference>
<evidence type="ECO:0000256" key="1">
    <source>
        <dbReference type="ARBA" id="ARBA00001966"/>
    </source>
</evidence>
<evidence type="ECO:0000259" key="7">
    <source>
        <dbReference type="PROSITE" id="PS51918"/>
    </source>
</evidence>
<dbReference type="SFLD" id="SFLDS00029">
    <property type="entry name" value="Radical_SAM"/>
    <property type="match status" value="1"/>
</dbReference>
<evidence type="ECO:0000256" key="5">
    <source>
        <dbReference type="ARBA" id="ARBA00023014"/>
    </source>
</evidence>
<dbReference type="PROSITE" id="PS51918">
    <property type="entry name" value="RADICAL_SAM"/>
    <property type="match status" value="1"/>
</dbReference>
<feature type="domain" description="B12-binding" evidence="6">
    <location>
        <begin position="15"/>
        <end position="153"/>
    </location>
</feature>
<dbReference type="InterPro" id="IPR058240">
    <property type="entry name" value="rSAM_sf"/>
</dbReference>
<sequence length="487" mass="54553">MSSAATSVPRSTVFLVQQGVWEMPLESMPLAAGYLKATALADDRVRASTDIVIHNFRGGTTNATMANAMFTDGVPDVVAFSVMGWNFRAFGALAATFKQLNPDGWVVFGGTHVANQAERVFRMFPEVDVVVNGEGEFTFRELLSARLGGAGRHDLHEVRGLSFRDAAGGVVTTAERERIANLDDIPSPFLTGALDLTDAAGRFRYDVALMETNRGCPYKCAFCYWGGAIGQKVRAFSIDRLRRELEVFARLKVHTVVACDANFGLLPGDVEFVEALIETRDRFGFPRALETSWAKNKSKTFYRIVKMMKDAGMRSSFTLALQTLSDTALETMHRRNMKVNEWEDLAAWLDQEGLDCYAELIWGAPGETVESFMEGYDRLSRRVSRIAVYPILLLPNTEYMDKKQQFGIKAVHGDNDDFEYVLAHDTMTFAENQRMQRFLFWARVVAENAVLRYTWLPLRLLGGITQSQALRNLDRWVAEVDDPAAVP</sequence>
<dbReference type="SFLD" id="SFLDG01123">
    <property type="entry name" value="methyltransferase_(Class_B)"/>
    <property type="match status" value="1"/>
</dbReference>
<feature type="domain" description="Radical SAM core" evidence="7">
    <location>
        <begin position="202"/>
        <end position="443"/>
    </location>
</feature>
<dbReference type="InterPro" id="IPR051198">
    <property type="entry name" value="BchE-like"/>
</dbReference>
<evidence type="ECO:0000313" key="8">
    <source>
        <dbReference type="EMBL" id="MFD0886624.1"/>
    </source>
</evidence>
<dbReference type="InterPro" id="IPR034466">
    <property type="entry name" value="Methyltransferase_Class_B"/>
</dbReference>
<keyword evidence="5" id="KW-0411">Iron-sulfur</keyword>
<comment type="cofactor">
    <cofactor evidence="1">
        <name>[4Fe-4S] cluster</name>
        <dbReference type="ChEBI" id="CHEBI:49883"/>
    </cofactor>
</comment>
<dbReference type="Proteomes" id="UP001597024">
    <property type="component" value="Unassembled WGS sequence"/>
</dbReference>
<evidence type="ECO:0000259" key="6">
    <source>
        <dbReference type="PROSITE" id="PS51332"/>
    </source>
</evidence>
<evidence type="ECO:0000256" key="4">
    <source>
        <dbReference type="ARBA" id="ARBA00023004"/>
    </source>
</evidence>
<dbReference type="PROSITE" id="PS51332">
    <property type="entry name" value="B12_BINDING"/>
    <property type="match status" value="1"/>
</dbReference>
<dbReference type="SFLD" id="SFLDF00317">
    <property type="entry name" value="thioacetal_methlytransferase"/>
    <property type="match status" value="1"/>
</dbReference>
<dbReference type="PANTHER" id="PTHR43409:SF16">
    <property type="entry name" value="SLR0320 PROTEIN"/>
    <property type="match status" value="1"/>
</dbReference>
<evidence type="ECO:0000313" key="9">
    <source>
        <dbReference type="Proteomes" id="UP001597024"/>
    </source>
</evidence>
<keyword evidence="4" id="KW-0408">Iron</keyword>